<evidence type="ECO:0000313" key="3">
    <source>
        <dbReference type="EMBL" id="CAB9521702.1"/>
    </source>
</evidence>
<dbReference type="EMBL" id="CAICTM010001221">
    <property type="protein sequence ID" value="CAB9521702.1"/>
    <property type="molecule type" value="Genomic_DNA"/>
</dbReference>
<dbReference type="Proteomes" id="UP001153069">
    <property type="component" value="Unassembled WGS sequence"/>
</dbReference>
<feature type="region of interest" description="Disordered" evidence="1">
    <location>
        <begin position="1"/>
        <end position="31"/>
    </location>
</feature>
<feature type="compositionally biased region" description="Low complexity" evidence="1">
    <location>
        <begin position="1"/>
        <end position="25"/>
    </location>
</feature>
<evidence type="ECO:0000256" key="2">
    <source>
        <dbReference type="SAM" id="Phobius"/>
    </source>
</evidence>
<keyword evidence="2" id="KW-0812">Transmembrane</keyword>
<comment type="caution">
    <text evidence="3">The sequence shown here is derived from an EMBL/GenBank/DDBJ whole genome shotgun (WGS) entry which is preliminary data.</text>
</comment>
<reference evidence="3" key="1">
    <citation type="submission" date="2020-06" db="EMBL/GenBank/DDBJ databases">
        <authorList>
            <consortium name="Plant Systems Biology data submission"/>
        </authorList>
    </citation>
    <scope>NUCLEOTIDE SEQUENCE</scope>
    <source>
        <strain evidence="3">D6</strain>
    </source>
</reference>
<organism evidence="3 4">
    <name type="scientific">Seminavis robusta</name>
    <dbReference type="NCBI Taxonomy" id="568900"/>
    <lineage>
        <taxon>Eukaryota</taxon>
        <taxon>Sar</taxon>
        <taxon>Stramenopiles</taxon>
        <taxon>Ochrophyta</taxon>
        <taxon>Bacillariophyta</taxon>
        <taxon>Bacillariophyceae</taxon>
        <taxon>Bacillariophycidae</taxon>
        <taxon>Naviculales</taxon>
        <taxon>Naviculaceae</taxon>
        <taxon>Seminavis</taxon>
    </lineage>
</organism>
<evidence type="ECO:0000313" key="4">
    <source>
        <dbReference type="Proteomes" id="UP001153069"/>
    </source>
</evidence>
<accession>A0A9N8EIH2</accession>
<name>A0A9N8EIH2_9STRA</name>
<sequence length="102" mass="10873">MTPSATSSTTPSPQPISAPSTQPTPFLALPPSFPPNSVERLGYDGEPEGTFPWRTAKVIATTMATALEVFCVGNGMKMTLLLGVSEVTPIMLLLVWRVLGRL</sequence>
<keyword evidence="2" id="KW-0472">Membrane</keyword>
<evidence type="ECO:0000256" key="1">
    <source>
        <dbReference type="SAM" id="MobiDB-lite"/>
    </source>
</evidence>
<keyword evidence="2" id="KW-1133">Transmembrane helix</keyword>
<feature type="transmembrane region" description="Helical" evidence="2">
    <location>
        <begin position="80"/>
        <end position="99"/>
    </location>
</feature>
<proteinExistence type="predicted"/>
<protein>
    <submittedName>
        <fullName evidence="3">Uncharacterized protein</fullName>
    </submittedName>
</protein>
<dbReference type="AlphaFoldDB" id="A0A9N8EIH2"/>
<gene>
    <name evidence="3" type="ORF">SEMRO_1223_G253910.1</name>
</gene>
<keyword evidence="4" id="KW-1185">Reference proteome</keyword>